<reference evidence="1" key="1">
    <citation type="submission" date="2023-06" db="EMBL/GenBank/DDBJ databases">
        <authorList>
            <consortium name="Lawrence Berkeley National Laboratory"/>
            <person name="Ahrendt S."/>
            <person name="Sahu N."/>
            <person name="Indic B."/>
            <person name="Wong-Bajracharya J."/>
            <person name="Merenyi Z."/>
            <person name="Ke H.-M."/>
            <person name="Monk M."/>
            <person name="Kocsube S."/>
            <person name="Drula E."/>
            <person name="Lipzen A."/>
            <person name="Balint B."/>
            <person name="Henrissat B."/>
            <person name="Andreopoulos B."/>
            <person name="Martin F.M."/>
            <person name="Harder C.B."/>
            <person name="Rigling D."/>
            <person name="Ford K.L."/>
            <person name="Foster G.D."/>
            <person name="Pangilinan J."/>
            <person name="Papanicolaou A."/>
            <person name="Barry K."/>
            <person name="LaButti K."/>
            <person name="Viragh M."/>
            <person name="Koriabine M."/>
            <person name="Yan M."/>
            <person name="Riley R."/>
            <person name="Champramary S."/>
            <person name="Plett K.L."/>
            <person name="Tsai I.J."/>
            <person name="Slot J."/>
            <person name="Sipos G."/>
            <person name="Plett J."/>
            <person name="Nagy L.G."/>
            <person name="Grigoriev I.V."/>
        </authorList>
    </citation>
    <scope>NUCLEOTIDE SEQUENCE</scope>
    <source>
        <strain evidence="1">CCBAS 213</strain>
    </source>
</reference>
<dbReference type="EMBL" id="JAUEPS010000208">
    <property type="protein sequence ID" value="KAK0433820.1"/>
    <property type="molecule type" value="Genomic_DNA"/>
</dbReference>
<sequence length="71" mass="7718">DLTSLVVLGVSFAGSLFFEGACLLRCSWFPGPRLLCSPDACIPFLQSVVLHFLVDDLYAPIALDIFSLLLT</sequence>
<dbReference type="GeneID" id="85357936"/>
<protein>
    <submittedName>
        <fullName evidence="1">Uncharacterized protein</fullName>
    </submittedName>
</protein>
<feature type="non-terminal residue" evidence="1">
    <location>
        <position position="1"/>
    </location>
</feature>
<comment type="caution">
    <text evidence="1">The sequence shown here is derived from an EMBL/GenBank/DDBJ whole genome shotgun (WGS) entry which is preliminary data.</text>
</comment>
<feature type="non-terminal residue" evidence="1">
    <location>
        <position position="71"/>
    </location>
</feature>
<evidence type="ECO:0000313" key="1">
    <source>
        <dbReference type="EMBL" id="KAK0433820.1"/>
    </source>
</evidence>
<gene>
    <name evidence="2" type="ORF">EV420DRAFT_1573638</name>
    <name evidence="1" type="ORF">EV420DRAFT_1598757</name>
</gene>
<keyword evidence="3" id="KW-1185">Reference proteome</keyword>
<dbReference type="Proteomes" id="UP001175211">
    <property type="component" value="Unassembled WGS sequence"/>
</dbReference>
<proteinExistence type="predicted"/>
<organism evidence="1 3">
    <name type="scientific">Armillaria tabescens</name>
    <name type="common">Ringless honey mushroom</name>
    <name type="synonym">Agaricus tabescens</name>
    <dbReference type="NCBI Taxonomy" id="1929756"/>
    <lineage>
        <taxon>Eukaryota</taxon>
        <taxon>Fungi</taxon>
        <taxon>Dikarya</taxon>
        <taxon>Basidiomycota</taxon>
        <taxon>Agaricomycotina</taxon>
        <taxon>Agaricomycetes</taxon>
        <taxon>Agaricomycetidae</taxon>
        <taxon>Agaricales</taxon>
        <taxon>Marasmiineae</taxon>
        <taxon>Physalacriaceae</taxon>
        <taxon>Desarmillaria</taxon>
    </lineage>
</organism>
<dbReference type="RefSeq" id="XP_060325151.1">
    <property type="nucleotide sequence ID" value="XM_060474388.1"/>
</dbReference>
<name>A0AA39MHN3_ARMTA</name>
<evidence type="ECO:0000313" key="3">
    <source>
        <dbReference type="Proteomes" id="UP001175211"/>
    </source>
</evidence>
<accession>A0AA39MHN3</accession>
<evidence type="ECO:0000313" key="2">
    <source>
        <dbReference type="EMBL" id="KAK0444581.1"/>
    </source>
</evidence>
<dbReference type="EMBL" id="JAUEPS010000053">
    <property type="protein sequence ID" value="KAK0444581.1"/>
    <property type="molecule type" value="Genomic_DNA"/>
</dbReference>
<dbReference type="AlphaFoldDB" id="A0AA39MHN3"/>